<dbReference type="eggNOG" id="ENOG502S1GX">
    <property type="taxonomic scope" value="Eukaryota"/>
</dbReference>
<dbReference type="RefSeq" id="XP_004832031.1">
    <property type="nucleotide sequence ID" value="XM_004831974.1"/>
</dbReference>
<protein>
    <recommendedName>
        <fullName evidence="1">Thioredoxin domain-containing protein</fullName>
    </recommendedName>
</protein>
<dbReference type="Gene3D" id="3.40.30.10">
    <property type="entry name" value="Glutaredoxin"/>
    <property type="match status" value="1"/>
</dbReference>
<dbReference type="OrthoDB" id="390285at2759"/>
<dbReference type="InterPro" id="IPR013766">
    <property type="entry name" value="Thioredoxin_domain"/>
</dbReference>
<dbReference type="AlphaFoldDB" id="L1LBD3"/>
<dbReference type="Proteomes" id="UP000031512">
    <property type="component" value="Unassembled WGS sequence"/>
</dbReference>
<gene>
    <name evidence="2" type="ORF">BEWA_050470</name>
</gene>
<comment type="caution">
    <text evidence="2">The sequence shown here is derived from an EMBL/GenBank/DDBJ whole genome shotgun (WGS) entry which is preliminary data.</text>
</comment>
<accession>L1LBD3</accession>
<dbReference type="GeneID" id="15804199"/>
<organism evidence="2 3">
    <name type="scientific">Theileria equi strain WA</name>
    <dbReference type="NCBI Taxonomy" id="1537102"/>
    <lineage>
        <taxon>Eukaryota</taxon>
        <taxon>Sar</taxon>
        <taxon>Alveolata</taxon>
        <taxon>Apicomplexa</taxon>
        <taxon>Aconoidasida</taxon>
        <taxon>Piroplasmida</taxon>
        <taxon>Theileriidae</taxon>
        <taxon>Theileria</taxon>
    </lineage>
</organism>
<dbReference type="InterPro" id="IPR036249">
    <property type="entry name" value="Thioredoxin-like_sf"/>
</dbReference>
<dbReference type="KEGG" id="beq:BEWA_050470"/>
<name>L1LBD3_THEEQ</name>
<dbReference type="SUPFAM" id="SSF52833">
    <property type="entry name" value="Thioredoxin-like"/>
    <property type="match status" value="1"/>
</dbReference>
<evidence type="ECO:0000313" key="3">
    <source>
        <dbReference type="Proteomes" id="UP000031512"/>
    </source>
</evidence>
<sequence length="292" mass="33918">MHFIYALVTFIYRDEADNKDPKFVLYKGLRKKYYGSEDLLDEQKFSQMVKEMPTFFEEVSQDAASLRQSDDLPEFVTLSNFNERVIKDASKRSPIIVQLYEDNCFLCFLVRPFINSVHNHLKEVNSPVRIKRLNIQMNDFPKGCPITRATPTFVFYTGGNNGAKWEEFKPQDFVRKLSEVAKLPKDSVEYLEKLAEDISQRFVMFGKLAHWMSESQMIQELVFSSQIPGEEPLTSSEDMYSRALRMLMDMDADRTDSLEENLEYLKGEINSAEQDCIAMSEILGKELVKQNV</sequence>
<keyword evidence="3" id="KW-1185">Reference proteome</keyword>
<dbReference type="EMBL" id="ACOU01000007">
    <property type="protein sequence ID" value="EKX72579.1"/>
    <property type="molecule type" value="Genomic_DNA"/>
</dbReference>
<dbReference type="VEuPathDB" id="PiroplasmaDB:BEWA_050470"/>
<evidence type="ECO:0000259" key="1">
    <source>
        <dbReference type="Pfam" id="PF00085"/>
    </source>
</evidence>
<evidence type="ECO:0000313" key="2">
    <source>
        <dbReference type="EMBL" id="EKX72579.1"/>
    </source>
</evidence>
<feature type="domain" description="Thioredoxin" evidence="1">
    <location>
        <begin position="76"/>
        <end position="172"/>
    </location>
</feature>
<proteinExistence type="predicted"/>
<reference evidence="2 3" key="1">
    <citation type="journal article" date="2012" name="BMC Genomics">
        <title>Comparative genomic analysis and phylogenetic position of Theileria equi.</title>
        <authorList>
            <person name="Kappmeyer L.S."/>
            <person name="Thiagarajan M."/>
            <person name="Herndon D.R."/>
            <person name="Ramsay J.D."/>
            <person name="Caler E."/>
            <person name="Djikeng A."/>
            <person name="Gillespie J.J."/>
            <person name="Lau A.O."/>
            <person name="Roalson E.H."/>
            <person name="Silva J.C."/>
            <person name="Silva M.G."/>
            <person name="Suarez C.E."/>
            <person name="Ueti M.W."/>
            <person name="Nene V.M."/>
            <person name="Mealey R.H."/>
            <person name="Knowles D.P."/>
            <person name="Brayton K.A."/>
        </authorList>
    </citation>
    <scope>NUCLEOTIDE SEQUENCE [LARGE SCALE GENOMIC DNA]</scope>
    <source>
        <strain evidence="2 3">WA</strain>
    </source>
</reference>
<dbReference type="Pfam" id="PF00085">
    <property type="entry name" value="Thioredoxin"/>
    <property type="match status" value="1"/>
</dbReference>